<dbReference type="GO" id="GO:0016020">
    <property type="term" value="C:membrane"/>
    <property type="evidence" value="ECO:0007669"/>
    <property type="project" value="InterPro"/>
</dbReference>
<dbReference type="InterPro" id="IPR011042">
    <property type="entry name" value="6-blade_b-propeller_TolB-like"/>
</dbReference>
<feature type="non-terminal residue" evidence="3">
    <location>
        <position position="1"/>
    </location>
</feature>
<name>A0A8S2DRC1_9BILA</name>
<proteinExistence type="predicted"/>
<comment type="caution">
    <text evidence="3">The sequence shown here is derived from an EMBL/GenBank/DDBJ whole genome shotgun (WGS) entry which is preliminary data.</text>
</comment>
<dbReference type="SMART" id="SM00137">
    <property type="entry name" value="MAM"/>
    <property type="match status" value="1"/>
</dbReference>
<dbReference type="SUPFAM" id="SSF101898">
    <property type="entry name" value="NHL repeat"/>
    <property type="match status" value="1"/>
</dbReference>
<feature type="domain" description="MAM" evidence="2">
    <location>
        <begin position="168"/>
        <end position="317"/>
    </location>
</feature>
<dbReference type="PROSITE" id="PS50060">
    <property type="entry name" value="MAM_2"/>
    <property type="match status" value="3"/>
</dbReference>
<dbReference type="SUPFAM" id="SSF49899">
    <property type="entry name" value="Concanavalin A-like lectins/glucanases"/>
    <property type="match status" value="3"/>
</dbReference>
<feature type="domain" description="MAM" evidence="2">
    <location>
        <begin position="328"/>
        <end position="498"/>
    </location>
</feature>
<accession>A0A8S2DRC1</accession>
<evidence type="ECO:0000313" key="5">
    <source>
        <dbReference type="Proteomes" id="UP000677228"/>
    </source>
</evidence>
<dbReference type="InterPro" id="IPR051560">
    <property type="entry name" value="MAM_domain-containing"/>
</dbReference>
<dbReference type="EMBL" id="CAJNOK010006689">
    <property type="protein sequence ID" value="CAF1011423.1"/>
    <property type="molecule type" value="Genomic_DNA"/>
</dbReference>
<dbReference type="Pfam" id="PF00629">
    <property type="entry name" value="MAM"/>
    <property type="match status" value="3"/>
</dbReference>
<feature type="transmembrane region" description="Helical" evidence="1">
    <location>
        <begin position="756"/>
        <end position="782"/>
    </location>
</feature>
<dbReference type="InterPro" id="IPR013320">
    <property type="entry name" value="ConA-like_dom_sf"/>
</dbReference>
<dbReference type="PANTHER" id="PTHR23282:SF101">
    <property type="entry name" value="MAM DOMAIN-CONTAINING PROTEIN"/>
    <property type="match status" value="1"/>
</dbReference>
<dbReference type="PANTHER" id="PTHR23282">
    <property type="entry name" value="APICAL ENDOSOMAL GLYCOPROTEIN PRECURSOR"/>
    <property type="match status" value="1"/>
</dbReference>
<dbReference type="Proteomes" id="UP000677228">
    <property type="component" value="Unassembled WGS sequence"/>
</dbReference>
<keyword evidence="1" id="KW-0812">Transmembrane</keyword>
<dbReference type="InterPro" id="IPR000998">
    <property type="entry name" value="MAM_dom"/>
</dbReference>
<gene>
    <name evidence="3" type="ORF">OVA965_LOCUS15061</name>
    <name evidence="4" type="ORF">TMI583_LOCUS15067</name>
</gene>
<dbReference type="CDD" id="cd05819">
    <property type="entry name" value="NHL"/>
    <property type="match status" value="1"/>
</dbReference>
<reference evidence="3" key="1">
    <citation type="submission" date="2021-02" db="EMBL/GenBank/DDBJ databases">
        <authorList>
            <person name="Nowell W R."/>
        </authorList>
    </citation>
    <scope>NUCLEOTIDE SEQUENCE</scope>
</reference>
<dbReference type="AlphaFoldDB" id="A0A8S2DRC1"/>
<dbReference type="Gene3D" id="2.60.120.200">
    <property type="match status" value="3"/>
</dbReference>
<keyword evidence="1" id="KW-1133">Transmembrane helix</keyword>
<evidence type="ECO:0000259" key="2">
    <source>
        <dbReference type="PROSITE" id="PS50060"/>
    </source>
</evidence>
<protein>
    <recommendedName>
        <fullName evidence="2">MAM domain-containing protein</fullName>
    </recommendedName>
</protein>
<dbReference type="EMBL" id="CAJOBA010006698">
    <property type="protein sequence ID" value="CAF3780347.1"/>
    <property type="molecule type" value="Genomic_DNA"/>
</dbReference>
<evidence type="ECO:0000256" key="1">
    <source>
        <dbReference type="SAM" id="Phobius"/>
    </source>
</evidence>
<feature type="domain" description="MAM" evidence="2">
    <location>
        <begin position="515"/>
        <end position="693"/>
    </location>
</feature>
<dbReference type="Proteomes" id="UP000682733">
    <property type="component" value="Unassembled WGS sequence"/>
</dbReference>
<dbReference type="Gene3D" id="2.120.10.30">
    <property type="entry name" value="TolB, C-terminal domain"/>
    <property type="match status" value="1"/>
</dbReference>
<evidence type="ECO:0000313" key="4">
    <source>
        <dbReference type="EMBL" id="CAF3780347.1"/>
    </source>
</evidence>
<keyword evidence="1" id="KW-0472">Membrane</keyword>
<organism evidence="3 5">
    <name type="scientific">Didymodactylos carnosus</name>
    <dbReference type="NCBI Taxonomy" id="1234261"/>
    <lineage>
        <taxon>Eukaryota</taxon>
        <taxon>Metazoa</taxon>
        <taxon>Spiralia</taxon>
        <taxon>Gnathifera</taxon>
        <taxon>Rotifera</taxon>
        <taxon>Eurotatoria</taxon>
        <taxon>Bdelloidea</taxon>
        <taxon>Philodinida</taxon>
        <taxon>Philodinidae</taxon>
        <taxon>Didymodactylos</taxon>
    </lineage>
</organism>
<evidence type="ECO:0000313" key="3">
    <source>
        <dbReference type="EMBL" id="CAF1011423.1"/>
    </source>
</evidence>
<sequence length="806" mass="89821">KANTTFVSDNQNNRIQKFRDGQTEGETIIGQHGSGSDLNQFKQCWGLFIDWSGNIYLSDRDNSRVMKWREGENEGILVAGGNGVGNEANQFDRPGDIFVIDTNNGTRRQIFVVDSNNHRIQKWDEGNLQSGITVAGGSGQGSNLNQLAFPTGVGCKSNETNENEQKQLKCDFETPVCQDFLIDPNWSLATGGEYDHTFGNESGHYLVYVPPTLTSDAVTKISTSSVVNPSGDIRMCFQFWYSTSGLVAFNVDLVRGDDPGQQLKNTITTINEFIYKNWTQLSIPLPNEIFKIEIVVNASTGQRELLFDDLSVDYCAGLEPLAAQVVLLQYHFEINNEQIQISYFPEYPYQWSVVRASDAHQQNSDAPGTDFTLGTGDGHYYWINSTRIEGGVGYFGTFLLDFSLDDPSYCLHFRYFQYGNLGNTTANLKIFTMDKDTFTLRLLWPHPSIRNSLAAHKWSWGVTNLLLGQYYVLFRVDNSNLSSGWFAIDEIKVSSCENPKAEVSDEATMTSVLVFECYFSNSFFRCEMENDEFNSYNFSVHTGETIPDKEMGPLVDHTSGTSSGSFIYWDFDPKILTNRINIHDIIQTLAVELNSGMCLRFSFYLKTSIIDDRSAEITLSVSGDSQCFENILWSRTFSGTNSSSRGWETVNLALAPIVCTSKFQFHINQSQETPRPISVSFALDDILINQCSKLPSLVADTSTTLLLSDTSTTLLSSGSSEITTPTFISTSTNTARTTTASLEITKCPPHSSQGKIIGITAVVSALTTATIIIGGFGLFNYFHVRKQSRQMGKEKQIPLTNIAFKN</sequence>